<dbReference type="PANTHER" id="PTHR13318">
    <property type="entry name" value="PARTNER OF PAIRED, ISOFORM B-RELATED"/>
    <property type="match status" value="1"/>
</dbReference>
<evidence type="ECO:0008006" key="6">
    <source>
        <dbReference type="Google" id="ProtNLM"/>
    </source>
</evidence>
<dbReference type="EMBL" id="JALJOU010000080">
    <property type="protein sequence ID" value="KAK9823075.1"/>
    <property type="molecule type" value="Genomic_DNA"/>
</dbReference>
<keyword evidence="3" id="KW-0812">Transmembrane</keyword>
<gene>
    <name evidence="4" type="ORF">WJX81_008008</name>
</gene>
<evidence type="ECO:0000313" key="5">
    <source>
        <dbReference type="Proteomes" id="UP001445335"/>
    </source>
</evidence>
<keyword evidence="3" id="KW-0472">Membrane</keyword>
<comment type="caution">
    <text evidence="4">The sequence shown here is derived from an EMBL/GenBank/DDBJ whole genome shotgun (WGS) entry which is preliminary data.</text>
</comment>
<dbReference type="Gene3D" id="3.80.10.10">
    <property type="entry name" value="Ribonuclease Inhibitor"/>
    <property type="match status" value="1"/>
</dbReference>
<name>A0AAW1QNQ5_9CHLO</name>
<protein>
    <recommendedName>
        <fullName evidence="6">F-box domain-containing protein</fullName>
    </recommendedName>
</protein>
<sequence length="558" mass="59043">MWLPRPRKAQVDGWASVPHELLVEVVALLRSPRDARAMHRVCVAWRDAVRAGVKRLAPVSPHFAGIRDLFPAVRELEVGHMSLDDGAARALASITRLRRLHLRRVGFATPAGFPLLTALQALRALELDNVAGVAGGSVDVALGVLTGLTRLVLRKSAAAVQLPPLLCLPALASLQVLVVADTHHRHALPGLTRLSALQELRYLSLHKVGVTDAVVRAAGMCARLAALHIPDSFRVTDDGLAGLRRATALEHLDFYGASPRREEDITDIGIQALAGLTRLRSLNLAAHAGLTAEGLDFLAAHRQLTALDLSSTPLWVGSVEFLGALTGLQCLALDRTHLAPAQLAGLRALTGLTSLALADTALDDAAAARLTALTNLRALDVSFTPLRSAGAARLAAAMPKLAVLNLDGCVVSSLGIWHVLRLRRGLRMWPRDQEAMPRALNMLTALMVAAPAPDHRRLRVLHCPETTCAATAAVTALTLVFFLAHILLLLLLVTALALFPLAVAGCAGAALVALATGRATLASLRRKRRGASTAVSAIMAGGPPHPHDSPGHLAAHHL</sequence>
<feature type="transmembrane region" description="Helical" evidence="3">
    <location>
        <begin position="499"/>
        <end position="521"/>
    </location>
</feature>
<comment type="subcellular location">
    <subcellularLocation>
        <location evidence="1">Cytoplasm</location>
        <location evidence="1">Cytoskeleton</location>
        <location evidence="1">Cilium axoneme</location>
    </subcellularLocation>
</comment>
<dbReference type="SUPFAM" id="SSF81383">
    <property type="entry name" value="F-box domain"/>
    <property type="match status" value="1"/>
</dbReference>
<dbReference type="GO" id="GO:0019005">
    <property type="term" value="C:SCF ubiquitin ligase complex"/>
    <property type="evidence" value="ECO:0007669"/>
    <property type="project" value="TreeGrafter"/>
</dbReference>
<feature type="transmembrane region" description="Helical" evidence="3">
    <location>
        <begin position="401"/>
        <end position="420"/>
    </location>
</feature>
<proteinExistence type="predicted"/>
<dbReference type="GO" id="GO:0005930">
    <property type="term" value="C:axoneme"/>
    <property type="evidence" value="ECO:0007669"/>
    <property type="project" value="UniProtKB-SubCell"/>
</dbReference>
<keyword evidence="5" id="KW-1185">Reference proteome</keyword>
<organism evidence="4 5">
    <name type="scientific">Elliptochloris bilobata</name>
    <dbReference type="NCBI Taxonomy" id="381761"/>
    <lineage>
        <taxon>Eukaryota</taxon>
        <taxon>Viridiplantae</taxon>
        <taxon>Chlorophyta</taxon>
        <taxon>core chlorophytes</taxon>
        <taxon>Trebouxiophyceae</taxon>
        <taxon>Trebouxiophyceae incertae sedis</taxon>
        <taxon>Elliptochloris clade</taxon>
        <taxon>Elliptochloris</taxon>
    </lineage>
</organism>
<dbReference type="AlphaFoldDB" id="A0AAW1QNQ5"/>
<dbReference type="SUPFAM" id="SSF52058">
    <property type="entry name" value="L domain-like"/>
    <property type="match status" value="1"/>
</dbReference>
<dbReference type="GO" id="GO:0031146">
    <property type="term" value="P:SCF-dependent proteasomal ubiquitin-dependent protein catabolic process"/>
    <property type="evidence" value="ECO:0007669"/>
    <property type="project" value="TreeGrafter"/>
</dbReference>
<dbReference type="Proteomes" id="UP001445335">
    <property type="component" value="Unassembled WGS sequence"/>
</dbReference>
<reference evidence="4 5" key="1">
    <citation type="journal article" date="2024" name="Nat. Commun.">
        <title>Phylogenomics reveals the evolutionary origins of lichenization in chlorophyte algae.</title>
        <authorList>
            <person name="Puginier C."/>
            <person name="Libourel C."/>
            <person name="Otte J."/>
            <person name="Skaloud P."/>
            <person name="Haon M."/>
            <person name="Grisel S."/>
            <person name="Petersen M."/>
            <person name="Berrin J.G."/>
            <person name="Delaux P.M."/>
            <person name="Dal Grande F."/>
            <person name="Keller J."/>
        </authorList>
    </citation>
    <scope>NUCLEOTIDE SEQUENCE [LARGE SCALE GENOMIC DNA]</scope>
    <source>
        <strain evidence="4 5">SAG 245.80</strain>
    </source>
</reference>
<dbReference type="InterPro" id="IPR032675">
    <property type="entry name" value="LRR_dom_sf"/>
</dbReference>
<keyword evidence="3" id="KW-1133">Transmembrane helix</keyword>
<evidence type="ECO:0000313" key="4">
    <source>
        <dbReference type="EMBL" id="KAK9823075.1"/>
    </source>
</evidence>
<feature type="transmembrane region" description="Helical" evidence="3">
    <location>
        <begin position="472"/>
        <end position="493"/>
    </location>
</feature>
<feature type="region of interest" description="Disordered" evidence="2">
    <location>
        <begin position="537"/>
        <end position="558"/>
    </location>
</feature>
<evidence type="ECO:0000256" key="1">
    <source>
        <dbReference type="ARBA" id="ARBA00004430"/>
    </source>
</evidence>
<dbReference type="InterPro" id="IPR036047">
    <property type="entry name" value="F-box-like_dom_sf"/>
</dbReference>
<accession>A0AAW1QNQ5</accession>
<evidence type="ECO:0000256" key="2">
    <source>
        <dbReference type="SAM" id="MobiDB-lite"/>
    </source>
</evidence>
<evidence type="ECO:0000256" key="3">
    <source>
        <dbReference type="SAM" id="Phobius"/>
    </source>
</evidence>